<reference evidence="7 8" key="1">
    <citation type="submission" date="2022-08" db="EMBL/GenBank/DDBJ databases">
        <title>Genome Sequence of the sulphate-reducing bacterium, Pseudodesulfovibrio sp. SYK.</title>
        <authorList>
            <person name="Kondo R."/>
            <person name="Kataoka T."/>
        </authorList>
    </citation>
    <scope>NUCLEOTIDE SEQUENCE [LARGE SCALE GENOMIC DNA]</scope>
    <source>
        <strain evidence="7 8">SYK</strain>
    </source>
</reference>
<sequence length="227" mass="24254">MYALALLVLFYWVYNRTFPGLGLYPALWIKLGSADAGAILSGEWWRLATALTLHGSGPHVAGNAIIGGVFIWLASRRLGAGLTWLLTFGAGILGNLFNSMALGVHHNAIGFSTATFGAAGLLAAISSFYMGDKRYTSDRARVRRVCDFIRSALIPFGAGLGLLAMLGAGEETDLGAHLFGFLSGLGLGFCTGFMTSWIGLPSRVTDGWLYVTALVVPVFAWVWAWVT</sequence>
<gene>
    <name evidence="7" type="ORF">SYK_32670</name>
</gene>
<evidence type="ECO:0000259" key="6">
    <source>
        <dbReference type="Pfam" id="PF01694"/>
    </source>
</evidence>
<dbReference type="Pfam" id="PF01694">
    <property type="entry name" value="Rhomboid"/>
    <property type="match status" value="1"/>
</dbReference>
<feature type="transmembrane region" description="Helical" evidence="5">
    <location>
        <begin position="151"/>
        <end position="168"/>
    </location>
</feature>
<accession>A0ABM8B5F7</accession>
<dbReference type="Proteomes" id="UP001317742">
    <property type="component" value="Chromosome"/>
</dbReference>
<feature type="transmembrane region" description="Helical" evidence="5">
    <location>
        <begin position="108"/>
        <end position="130"/>
    </location>
</feature>
<evidence type="ECO:0000256" key="5">
    <source>
        <dbReference type="SAM" id="Phobius"/>
    </source>
</evidence>
<comment type="subcellular location">
    <subcellularLocation>
        <location evidence="1">Membrane</location>
        <topology evidence="1">Multi-pass membrane protein</topology>
    </subcellularLocation>
</comment>
<organism evidence="7 8">
    <name type="scientific">Pseudodesulfovibrio nedwellii</name>
    <dbReference type="NCBI Taxonomy" id="2973072"/>
    <lineage>
        <taxon>Bacteria</taxon>
        <taxon>Pseudomonadati</taxon>
        <taxon>Thermodesulfobacteriota</taxon>
        <taxon>Desulfovibrionia</taxon>
        <taxon>Desulfovibrionales</taxon>
        <taxon>Desulfovibrionaceae</taxon>
    </lineage>
</organism>
<keyword evidence="3 5" id="KW-1133">Transmembrane helix</keyword>
<keyword evidence="2 5" id="KW-0812">Transmembrane</keyword>
<dbReference type="EMBL" id="AP026709">
    <property type="protein sequence ID" value="BDQ38907.1"/>
    <property type="molecule type" value="Genomic_DNA"/>
</dbReference>
<evidence type="ECO:0000256" key="4">
    <source>
        <dbReference type="ARBA" id="ARBA00023136"/>
    </source>
</evidence>
<feature type="transmembrane region" description="Helical" evidence="5">
    <location>
        <begin position="82"/>
        <end position="102"/>
    </location>
</feature>
<feature type="transmembrane region" description="Helical" evidence="5">
    <location>
        <begin position="207"/>
        <end position="226"/>
    </location>
</feature>
<feature type="transmembrane region" description="Helical" evidence="5">
    <location>
        <begin position="174"/>
        <end position="200"/>
    </location>
</feature>
<feature type="transmembrane region" description="Helical" evidence="5">
    <location>
        <begin position="56"/>
        <end position="75"/>
    </location>
</feature>
<keyword evidence="4 5" id="KW-0472">Membrane</keyword>
<dbReference type="InterPro" id="IPR022764">
    <property type="entry name" value="Peptidase_S54_rhomboid_dom"/>
</dbReference>
<evidence type="ECO:0000256" key="1">
    <source>
        <dbReference type="ARBA" id="ARBA00004141"/>
    </source>
</evidence>
<keyword evidence="8" id="KW-1185">Reference proteome</keyword>
<name>A0ABM8B5F7_9BACT</name>
<feature type="domain" description="Peptidase S54 rhomboid" evidence="6">
    <location>
        <begin position="42"/>
        <end position="191"/>
    </location>
</feature>
<evidence type="ECO:0000313" key="8">
    <source>
        <dbReference type="Proteomes" id="UP001317742"/>
    </source>
</evidence>
<evidence type="ECO:0000256" key="3">
    <source>
        <dbReference type="ARBA" id="ARBA00022989"/>
    </source>
</evidence>
<protein>
    <recommendedName>
        <fullName evidence="6">Peptidase S54 rhomboid domain-containing protein</fullName>
    </recommendedName>
</protein>
<dbReference type="Gene3D" id="1.20.1540.10">
    <property type="entry name" value="Rhomboid-like"/>
    <property type="match status" value="1"/>
</dbReference>
<proteinExistence type="predicted"/>
<dbReference type="SUPFAM" id="SSF144091">
    <property type="entry name" value="Rhomboid-like"/>
    <property type="match status" value="1"/>
</dbReference>
<evidence type="ECO:0000313" key="7">
    <source>
        <dbReference type="EMBL" id="BDQ38907.1"/>
    </source>
</evidence>
<dbReference type="InterPro" id="IPR035952">
    <property type="entry name" value="Rhomboid-like_sf"/>
</dbReference>
<evidence type="ECO:0000256" key="2">
    <source>
        <dbReference type="ARBA" id="ARBA00022692"/>
    </source>
</evidence>